<comment type="caution">
    <text evidence="5">The sequence shown here is derived from an EMBL/GenBank/DDBJ whole genome shotgun (WGS) entry which is preliminary data.</text>
</comment>
<evidence type="ECO:0000256" key="2">
    <source>
        <dbReference type="ARBA" id="ARBA00022679"/>
    </source>
</evidence>
<dbReference type="AlphaFoldDB" id="A0ABC8SQL4"/>
<dbReference type="CDD" id="cd03784">
    <property type="entry name" value="GT1_Gtf-like"/>
    <property type="match status" value="1"/>
</dbReference>
<protein>
    <recommendedName>
        <fullName evidence="4">Glycosyltransferase</fullName>
        <ecNumber evidence="4">2.4.1.-</ecNumber>
    </recommendedName>
</protein>
<dbReference type="PANTHER" id="PTHR48047">
    <property type="entry name" value="GLYCOSYLTRANSFERASE"/>
    <property type="match status" value="1"/>
</dbReference>
<evidence type="ECO:0000313" key="6">
    <source>
        <dbReference type="Proteomes" id="UP001642360"/>
    </source>
</evidence>
<keyword evidence="2 3" id="KW-0808">Transferase</keyword>
<evidence type="ECO:0000256" key="3">
    <source>
        <dbReference type="RuleBase" id="RU003718"/>
    </source>
</evidence>
<keyword evidence="3" id="KW-0328">Glycosyltransferase</keyword>
<dbReference type="Proteomes" id="UP001642360">
    <property type="component" value="Unassembled WGS sequence"/>
</dbReference>
<accession>A0ABC8SQL4</accession>
<dbReference type="InterPro" id="IPR002213">
    <property type="entry name" value="UDP_glucos_trans"/>
</dbReference>
<dbReference type="PANTHER" id="PTHR48047:SF51">
    <property type="entry name" value="GLYCOSYLTRANSFERASE"/>
    <property type="match status" value="1"/>
</dbReference>
<gene>
    <name evidence="5" type="ORF">ILEXP_LOCUS26038</name>
</gene>
<dbReference type="InterPro" id="IPR035595">
    <property type="entry name" value="UDP_glycos_trans_CS"/>
</dbReference>
<dbReference type="EC" id="2.4.1.-" evidence="4"/>
<evidence type="ECO:0000256" key="4">
    <source>
        <dbReference type="RuleBase" id="RU362057"/>
    </source>
</evidence>
<dbReference type="Pfam" id="PF00201">
    <property type="entry name" value="UDPGT"/>
    <property type="match status" value="1"/>
</dbReference>
<dbReference type="Gene3D" id="3.40.50.2000">
    <property type="entry name" value="Glycogen Phosphorylase B"/>
    <property type="match status" value="2"/>
</dbReference>
<name>A0ABC8SQL4_9AQUA</name>
<dbReference type="GO" id="GO:0016757">
    <property type="term" value="F:glycosyltransferase activity"/>
    <property type="evidence" value="ECO:0007669"/>
    <property type="project" value="UniProtKB-KW"/>
</dbReference>
<dbReference type="FunFam" id="3.40.50.2000:FF:000107">
    <property type="entry name" value="Glycosyltransferase"/>
    <property type="match status" value="1"/>
</dbReference>
<keyword evidence="6" id="KW-1185">Reference proteome</keyword>
<proteinExistence type="inferred from homology"/>
<sequence length="472" mass="53709">MASLPSGSWSSESDPHAVLFPFMSKGHTIPLLHLARLLLYRRIAVTIFTTPANRPFISNSLSDTTASVIDLPFPQNIDGIPAGIESTDKLPSMSLFVSLATATKQMKPRFEKALETLPHITFIISDGFLGWTLDSATKFGVPRLVYYGMSNFAMTMSRFVVENRLLFEKESADELFTVTKFPWIKLTRNDFEPPFTDPEPKGPHSEFILDSVISTSKSYGLVMNSFYELEQLYVDYWNSHYEPRAWCVGPCCLAEPPSVEFESENYQKPPYMQWLDQKLADGKSVLYVAFGSQAEISSDQFREIKIGLEKSEVNFLWVVRRNESELDDGFEERVKERGILVRDWVDQRKILGHYSVQGFLSHCGWNSVIESICAKVPILAWPMMAEQPINARMVVEDIKIGLRVETCNGSVRGFVKWEELEKMVRELMEGEMGRDVRKKVKEIGQMAIKAVEKGGSSWNTLNELIDELKTHP</sequence>
<dbReference type="EMBL" id="CAUOFW020003005">
    <property type="protein sequence ID" value="CAK9157479.1"/>
    <property type="molecule type" value="Genomic_DNA"/>
</dbReference>
<reference evidence="5 6" key="1">
    <citation type="submission" date="2024-02" db="EMBL/GenBank/DDBJ databases">
        <authorList>
            <person name="Vignale AGUSTIN F."/>
            <person name="Sosa J E."/>
            <person name="Modenutti C."/>
        </authorList>
    </citation>
    <scope>NUCLEOTIDE SEQUENCE [LARGE SCALE GENOMIC DNA]</scope>
</reference>
<evidence type="ECO:0000256" key="1">
    <source>
        <dbReference type="ARBA" id="ARBA00009995"/>
    </source>
</evidence>
<comment type="similarity">
    <text evidence="1 3">Belongs to the UDP-glycosyltransferase family.</text>
</comment>
<dbReference type="SUPFAM" id="SSF53756">
    <property type="entry name" value="UDP-Glycosyltransferase/glycogen phosphorylase"/>
    <property type="match status" value="1"/>
</dbReference>
<evidence type="ECO:0000313" key="5">
    <source>
        <dbReference type="EMBL" id="CAK9157479.1"/>
    </source>
</evidence>
<dbReference type="PROSITE" id="PS00375">
    <property type="entry name" value="UDPGT"/>
    <property type="match status" value="1"/>
</dbReference>
<organism evidence="5 6">
    <name type="scientific">Ilex paraguariensis</name>
    <name type="common">yerba mate</name>
    <dbReference type="NCBI Taxonomy" id="185542"/>
    <lineage>
        <taxon>Eukaryota</taxon>
        <taxon>Viridiplantae</taxon>
        <taxon>Streptophyta</taxon>
        <taxon>Embryophyta</taxon>
        <taxon>Tracheophyta</taxon>
        <taxon>Spermatophyta</taxon>
        <taxon>Magnoliopsida</taxon>
        <taxon>eudicotyledons</taxon>
        <taxon>Gunneridae</taxon>
        <taxon>Pentapetalae</taxon>
        <taxon>asterids</taxon>
        <taxon>campanulids</taxon>
        <taxon>Aquifoliales</taxon>
        <taxon>Aquifoliaceae</taxon>
        <taxon>Ilex</taxon>
    </lineage>
</organism>